<sequence length="344" mass="39590">MAQVSDLPEELIETILTHTTTDVVNLYNYGNVCRPWRSVVDKLLASSPPHLLVHEEGNDIRLLNIFTGDSWVCKIPDFKTGDGQPLRFPRIYSRHGWLAIKFTHYIFLYNPLSRARIRLPFRLPDHWQREIKFVLPSKQTNPAPSPIALVIGKKIMFWKSGDEEWTRLVDIPFGKIRLVDIISYKGGFCAIDYLGNVAQFEFNPLPRATKIPTAGIGVAFLSLSSIKCLVESLSADLLMVCRSWEGFFTVFKLDWETMVWGEITSLGDEAIFIAGGESVCVRAGESTVYKQNCIYFRDRQSRADNSEQSREDFRVYDMANKTIHRFSHHFPRGFERYSWFCLTT</sequence>
<evidence type="ECO:0000259" key="1">
    <source>
        <dbReference type="Pfam" id="PF03478"/>
    </source>
</evidence>
<dbReference type="OrthoDB" id="642536at2759"/>
<dbReference type="InterPro" id="IPR036047">
    <property type="entry name" value="F-box-like_dom_sf"/>
</dbReference>
<gene>
    <name evidence="2" type="ORF">FH972_010549</name>
</gene>
<accession>A0A660KQJ2</accession>
<evidence type="ECO:0000313" key="3">
    <source>
        <dbReference type="Proteomes" id="UP000327013"/>
    </source>
</evidence>
<dbReference type="Pfam" id="PF03478">
    <property type="entry name" value="Beta-prop_KIB1-4"/>
    <property type="match status" value="1"/>
</dbReference>
<protein>
    <recommendedName>
        <fullName evidence="1">KIB1-4 beta-propeller domain-containing protein</fullName>
    </recommendedName>
</protein>
<dbReference type="SUPFAM" id="SSF81383">
    <property type="entry name" value="F-box domain"/>
    <property type="match status" value="1"/>
</dbReference>
<dbReference type="PANTHER" id="PTHR44259">
    <property type="entry name" value="OS07G0183000 PROTEIN-RELATED"/>
    <property type="match status" value="1"/>
</dbReference>
<name>A0A660KQJ2_9ROSI</name>
<dbReference type="InterPro" id="IPR005174">
    <property type="entry name" value="KIB1-4_b-propeller"/>
</dbReference>
<dbReference type="EMBL" id="CM017324">
    <property type="protein sequence ID" value="KAE8038001.1"/>
    <property type="molecule type" value="Genomic_DNA"/>
</dbReference>
<dbReference type="Proteomes" id="UP000327013">
    <property type="component" value="Chromosome 4"/>
</dbReference>
<dbReference type="InterPro" id="IPR050942">
    <property type="entry name" value="F-box_BR-signaling"/>
</dbReference>
<proteinExistence type="predicted"/>
<keyword evidence="3" id="KW-1185">Reference proteome</keyword>
<reference evidence="2 3" key="1">
    <citation type="submission" date="2019-06" db="EMBL/GenBank/DDBJ databases">
        <title>A chromosomal-level reference genome of Carpinus fangiana (Coryloideae, Betulaceae).</title>
        <authorList>
            <person name="Yang X."/>
            <person name="Wang Z."/>
            <person name="Zhang L."/>
            <person name="Hao G."/>
            <person name="Liu J."/>
            <person name="Yang Y."/>
        </authorList>
    </citation>
    <scope>NUCLEOTIDE SEQUENCE [LARGE SCALE GENOMIC DNA]</scope>
    <source>
        <strain evidence="2">Cfa_2016G</strain>
        <tissue evidence="2">Leaf</tissue>
    </source>
</reference>
<dbReference type="PANTHER" id="PTHR44259:SF114">
    <property type="entry name" value="OS06G0707300 PROTEIN"/>
    <property type="match status" value="1"/>
</dbReference>
<organism evidence="2 3">
    <name type="scientific">Carpinus fangiana</name>
    <dbReference type="NCBI Taxonomy" id="176857"/>
    <lineage>
        <taxon>Eukaryota</taxon>
        <taxon>Viridiplantae</taxon>
        <taxon>Streptophyta</taxon>
        <taxon>Embryophyta</taxon>
        <taxon>Tracheophyta</taxon>
        <taxon>Spermatophyta</taxon>
        <taxon>Magnoliopsida</taxon>
        <taxon>eudicotyledons</taxon>
        <taxon>Gunneridae</taxon>
        <taxon>Pentapetalae</taxon>
        <taxon>rosids</taxon>
        <taxon>fabids</taxon>
        <taxon>Fagales</taxon>
        <taxon>Betulaceae</taxon>
        <taxon>Carpinus</taxon>
    </lineage>
</organism>
<feature type="domain" description="KIB1-4 beta-propeller" evidence="1">
    <location>
        <begin position="92"/>
        <end position="317"/>
    </location>
</feature>
<evidence type="ECO:0000313" key="2">
    <source>
        <dbReference type="EMBL" id="KAE8038001.1"/>
    </source>
</evidence>
<dbReference type="AlphaFoldDB" id="A0A660KQJ2"/>